<dbReference type="InterPro" id="IPR050763">
    <property type="entry name" value="ABC_transporter_ATP-binding"/>
</dbReference>
<evidence type="ECO:0000256" key="2">
    <source>
        <dbReference type="ARBA" id="ARBA00022448"/>
    </source>
</evidence>
<keyword evidence="10" id="KW-1185">Reference proteome</keyword>
<dbReference type="PROSITE" id="PS00211">
    <property type="entry name" value="ABC_TRANSPORTER_1"/>
    <property type="match status" value="1"/>
</dbReference>
<dbReference type="PANTHER" id="PTHR42711:SF13">
    <property type="entry name" value="ABC TRANSPORTER, ATP-BINDING PROTEIN"/>
    <property type="match status" value="1"/>
</dbReference>
<dbReference type="FunFam" id="3.40.50.300:FF:000589">
    <property type="entry name" value="ABC transporter, ATP-binding subunit"/>
    <property type="match status" value="1"/>
</dbReference>
<evidence type="ECO:0000256" key="5">
    <source>
        <dbReference type="ARBA" id="ARBA00022840"/>
    </source>
</evidence>
<dbReference type="GO" id="GO:0005886">
    <property type="term" value="C:plasma membrane"/>
    <property type="evidence" value="ECO:0007669"/>
    <property type="project" value="UniProtKB-SubCell"/>
</dbReference>
<feature type="domain" description="ABC transporter" evidence="8">
    <location>
        <begin position="5"/>
        <end position="231"/>
    </location>
</feature>
<dbReference type="CDD" id="cd03230">
    <property type="entry name" value="ABC_DR_subfamily_A"/>
    <property type="match status" value="1"/>
</dbReference>
<protein>
    <submittedName>
        <fullName evidence="9">ABC transporter related protein</fullName>
    </submittedName>
</protein>
<evidence type="ECO:0000256" key="4">
    <source>
        <dbReference type="ARBA" id="ARBA00022741"/>
    </source>
</evidence>
<proteinExistence type="predicted"/>
<dbReference type="GO" id="GO:0016887">
    <property type="term" value="F:ATP hydrolysis activity"/>
    <property type="evidence" value="ECO:0007669"/>
    <property type="project" value="InterPro"/>
</dbReference>
<keyword evidence="7" id="KW-0472">Membrane</keyword>
<dbReference type="SMART" id="SM00382">
    <property type="entry name" value="AAA"/>
    <property type="match status" value="1"/>
</dbReference>
<dbReference type="SUPFAM" id="SSF52540">
    <property type="entry name" value="P-loop containing nucleoside triphosphate hydrolases"/>
    <property type="match status" value="1"/>
</dbReference>
<dbReference type="RefSeq" id="WP_029160594.1">
    <property type="nucleotide sequence ID" value="NZ_CP009933.1"/>
</dbReference>
<dbReference type="PROSITE" id="PS50893">
    <property type="entry name" value="ABC_TRANSPORTER_2"/>
    <property type="match status" value="1"/>
</dbReference>
<dbReference type="Proteomes" id="UP000033115">
    <property type="component" value="Chromosome"/>
</dbReference>
<organism evidence="9 10">
    <name type="scientific">Clostridium scatologenes</name>
    <dbReference type="NCBI Taxonomy" id="1548"/>
    <lineage>
        <taxon>Bacteria</taxon>
        <taxon>Bacillati</taxon>
        <taxon>Bacillota</taxon>
        <taxon>Clostridia</taxon>
        <taxon>Eubacteriales</taxon>
        <taxon>Clostridiaceae</taxon>
        <taxon>Clostridium</taxon>
    </lineage>
</organism>
<comment type="subcellular location">
    <subcellularLocation>
        <location evidence="1">Cell membrane</location>
    </subcellularLocation>
</comment>
<dbReference type="InterPro" id="IPR003593">
    <property type="entry name" value="AAA+_ATPase"/>
</dbReference>
<reference evidence="9 10" key="1">
    <citation type="journal article" date="2015" name="J. Biotechnol.">
        <title>Complete genome sequence of a malodorant-producing acetogen, Clostridium scatologenes ATCC 25775(T).</title>
        <authorList>
            <person name="Zhu Z."/>
            <person name="Guo T."/>
            <person name="Zheng H."/>
            <person name="Song T."/>
            <person name="Ouyang P."/>
            <person name="Xie J."/>
        </authorList>
    </citation>
    <scope>NUCLEOTIDE SEQUENCE [LARGE SCALE GENOMIC DNA]</scope>
    <source>
        <strain evidence="9 10">ATCC 25775</strain>
    </source>
</reference>
<dbReference type="KEGG" id="csq:CSCA_5264"/>
<evidence type="ECO:0000313" key="10">
    <source>
        <dbReference type="Proteomes" id="UP000033115"/>
    </source>
</evidence>
<keyword evidence="3" id="KW-1003">Cell membrane</keyword>
<evidence type="ECO:0000259" key="8">
    <source>
        <dbReference type="PROSITE" id="PS50893"/>
    </source>
</evidence>
<dbReference type="InterPro" id="IPR003439">
    <property type="entry name" value="ABC_transporter-like_ATP-bd"/>
</dbReference>
<evidence type="ECO:0000256" key="7">
    <source>
        <dbReference type="ARBA" id="ARBA00023136"/>
    </source>
</evidence>
<keyword evidence="6" id="KW-1278">Translocase</keyword>
<keyword evidence="5" id="KW-0067">ATP-binding</keyword>
<dbReference type="PANTHER" id="PTHR42711">
    <property type="entry name" value="ABC TRANSPORTER ATP-BINDING PROTEIN"/>
    <property type="match status" value="1"/>
</dbReference>
<dbReference type="Gene3D" id="3.40.50.300">
    <property type="entry name" value="P-loop containing nucleotide triphosphate hydrolases"/>
    <property type="match status" value="1"/>
</dbReference>
<evidence type="ECO:0000256" key="6">
    <source>
        <dbReference type="ARBA" id="ARBA00022967"/>
    </source>
</evidence>
<gene>
    <name evidence="9" type="ORF">CSCA_5264</name>
</gene>
<dbReference type="GO" id="GO:0005524">
    <property type="term" value="F:ATP binding"/>
    <property type="evidence" value="ECO:0007669"/>
    <property type="project" value="UniProtKB-KW"/>
</dbReference>
<dbReference type="STRING" id="1548.CSCA_5264"/>
<evidence type="ECO:0000313" key="9">
    <source>
        <dbReference type="EMBL" id="AKA72389.1"/>
    </source>
</evidence>
<sequence length="281" mass="31735">MDNVIVMKNITKNFKDKKALCGLNFEIKSGEIFGFLGPSGAGKTTTIKMLTSQLLPSSGEGKVLNQDIYSLNRNIFKHIGVLTDTSGIYERLSVYENLQLFAKIYDIDEKYIDEILEKVSLLKDKKTKAKKLSKGMKQRLLLARAVLNKPSLLFLDEPTSSLDPGTSNEIHKLLKELNKNGTTIFLTTHNMEEADKLCHRVAFLNEGTIVEMNAPLKLKQKYAEDCIEVRLKEIDDLITIKNDETGGEKINTWMKSGQLLSIHSKEPNLEEIFLKLTGREL</sequence>
<name>A0A0E3K4H9_CLOSL</name>
<dbReference type="AlphaFoldDB" id="A0A0E3K4H9"/>
<evidence type="ECO:0000256" key="3">
    <source>
        <dbReference type="ARBA" id="ARBA00022475"/>
    </source>
</evidence>
<keyword evidence="2" id="KW-0813">Transport</keyword>
<dbReference type="InterPro" id="IPR017871">
    <property type="entry name" value="ABC_transporter-like_CS"/>
</dbReference>
<dbReference type="Pfam" id="PF00005">
    <property type="entry name" value="ABC_tran"/>
    <property type="match status" value="1"/>
</dbReference>
<dbReference type="HOGENOM" id="CLU_000604_1_2_9"/>
<dbReference type="EMBL" id="CP009933">
    <property type="protein sequence ID" value="AKA72389.1"/>
    <property type="molecule type" value="Genomic_DNA"/>
</dbReference>
<evidence type="ECO:0000256" key="1">
    <source>
        <dbReference type="ARBA" id="ARBA00004236"/>
    </source>
</evidence>
<keyword evidence="4" id="KW-0547">Nucleotide-binding</keyword>
<accession>A0A0E3K4H9</accession>
<dbReference type="InterPro" id="IPR027417">
    <property type="entry name" value="P-loop_NTPase"/>
</dbReference>